<dbReference type="InterPro" id="IPR000713">
    <property type="entry name" value="Mur_ligase_N"/>
</dbReference>
<dbReference type="RefSeq" id="WP_160795536.1">
    <property type="nucleotide sequence ID" value="NZ_WSSB01000004.1"/>
</dbReference>
<dbReference type="InterPro" id="IPR005863">
    <property type="entry name" value="UDP-N-AcMur_synth"/>
</dbReference>
<evidence type="ECO:0000259" key="12">
    <source>
        <dbReference type="Pfam" id="PF01225"/>
    </source>
</evidence>
<dbReference type="Gene3D" id="3.40.1190.10">
    <property type="entry name" value="Mur-like, catalytic domain"/>
    <property type="match status" value="1"/>
</dbReference>
<dbReference type="GO" id="GO:0005524">
    <property type="term" value="F:ATP binding"/>
    <property type="evidence" value="ECO:0007669"/>
    <property type="project" value="UniProtKB-UniRule"/>
</dbReference>
<evidence type="ECO:0000259" key="13">
    <source>
        <dbReference type="Pfam" id="PF02875"/>
    </source>
</evidence>
<dbReference type="UniPathway" id="UPA00219"/>
<evidence type="ECO:0000256" key="8">
    <source>
        <dbReference type="ARBA" id="ARBA00023306"/>
    </source>
</evidence>
<keyword evidence="16" id="KW-1185">Reference proteome</keyword>
<feature type="domain" description="Mur ligase N-terminal catalytic" evidence="12">
    <location>
        <begin position="25"/>
        <end position="69"/>
    </location>
</feature>
<protein>
    <recommendedName>
        <fullName evidence="10 11">UDP-N-acetylmuramoyl-tripeptide--D-alanyl-D-alanine ligase</fullName>
        <ecNumber evidence="10 11">6.3.2.10</ecNumber>
    </recommendedName>
    <alternativeName>
        <fullName evidence="10">D-alanyl-D-alanine-adding enzyme</fullName>
    </alternativeName>
</protein>
<dbReference type="InterPro" id="IPR051046">
    <property type="entry name" value="MurCDEF_CellWall_CoF430Synth"/>
</dbReference>
<keyword evidence="7 10" id="KW-0573">Peptidoglycan synthesis</keyword>
<comment type="subcellular location">
    <subcellularLocation>
        <location evidence="10 11">Cytoplasm</location>
    </subcellularLocation>
</comment>
<dbReference type="InterPro" id="IPR035911">
    <property type="entry name" value="MurE/MurF_N"/>
</dbReference>
<keyword evidence="2 10" id="KW-0436">Ligase</keyword>
<dbReference type="SUPFAM" id="SSF53244">
    <property type="entry name" value="MurD-like peptide ligases, peptide-binding domain"/>
    <property type="match status" value="1"/>
</dbReference>
<keyword evidence="1 10" id="KW-0963">Cytoplasm</keyword>
<evidence type="ECO:0000256" key="7">
    <source>
        <dbReference type="ARBA" id="ARBA00022984"/>
    </source>
</evidence>
<dbReference type="PANTHER" id="PTHR43024">
    <property type="entry name" value="UDP-N-ACETYLMURAMOYL-TRIPEPTIDE--D-ALANYL-D-ALANINE LIGASE"/>
    <property type="match status" value="1"/>
</dbReference>
<proteinExistence type="inferred from homology"/>
<dbReference type="InterPro" id="IPR004101">
    <property type="entry name" value="Mur_ligase_C"/>
</dbReference>
<keyword evidence="3 10" id="KW-0132">Cell division</keyword>
<dbReference type="EMBL" id="WSSB01000004">
    <property type="protein sequence ID" value="MXR36464.1"/>
    <property type="molecule type" value="Genomic_DNA"/>
</dbReference>
<evidence type="ECO:0000256" key="3">
    <source>
        <dbReference type="ARBA" id="ARBA00022618"/>
    </source>
</evidence>
<sequence>MLMLSEAARLAGGVLSGADQRILRVVTDSREAGPGDLFVALEGERFDAHDFVAQVVAKGACAMVREDFVLPGAALIQVADTRLALGQLSAAWAAQLPARRIAITGSNGKTTVKEMVAAILRSYAGEAAVHATAGNFNNDIGLPLTLLGLTPAHRYAVLELGMNHAGELSYLTRLAQPEVALVNNAMRAHIGHFGSTLEVARAKAEIFQGLGKDGTAIVNADDANCSLFRAAAAGRHTLSFGLTDADIRARDVVLGVESSRFTLLTPQGEAVIELPAAGEHNVRNALAAAALALMLDVPLPAIAAGLAAFGGVKGRLQLGRAACGARLIDDSYNANPDSMKAGIRVLAGYPAPRIFVMGDIGELGGDAPALHAEVGAAARAAGIEQLLTLGELSRHAAAAFGETAQAFDDIDALLAHLDKTLGQDGTVLVKGSRFMRMERVVAALAANNNNNVKGL</sequence>
<organism evidence="15 16">
    <name type="scientific">Craterilacuibacter sinensis</name>
    <dbReference type="NCBI Taxonomy" id="2686017"/>
    <lineage>
        <taxon>Bacteria</taxon>
        <taxon>Pseudomonadati</taxon>
        <taxon>Pseudomonadota</taxon>
        <taxon>Betaproteobacteria</taxon>
        <taxon>Neisseriales</taxon>
        <taxon>Neisseriaceae</taxon>
        <taxon>Craterilacuibacter</taxon>
    </lineage>
</organism>
<name>A0A845BMG3_9NEIS</name>
<evidence type="ECO:0000259" key="14">
    <source>
        <dbReference type="Pfam" id="PF08245"/>
    </source>
</evidence>
<evidence type="ECO:0000313" key="16">
    <source>
        <dbReference type="Proteomes" id="UP000467214"/>
    </source>
</evidence>
<dbReference type="AlphaFoldDB" id="A0A845BMG3"/>
<dbReference type="InterPro" id="IPR036565">
    <property type="entry name" value="Mur-like_cat_sf"/>
</dbReference>
<keyword evidence="9 10" id="KW-0961">Cell wall biogenesis/degradation</keyword>
<gene>
    <name evidence="10 15" type="primary">murF</name>
    <name evidence="15" type="ORF">GQF02_05685</name>
</gene>
<feature type="domain" description="Mur ligase central" evidence="14">
    <location>
        <begin position="103"/>
        <end position="292"/>
    </location>
</feature>
<dbReference type="InterPro" id="IPR013221">
    <property type="entry name" value="Mur_ligase_cen"/>
</dbReference>
<dbReference type="GO" id="GO:0009252">
    <property type="term" value="P:peptidoglycan biosynthetic process"/>
    <property type="evidence" value="ECO:0007669"/>
    <property type="project" value="UniProtKB-UniRule"/>
</dbReference>
<comment type="similarity">
    <text evidence="10">Belongs to the MurCDEF family. MurF subfamily.</text>
</comment>
<dbReference type="Proteomes" id="UP000467214">
    <property type="component" value="Unassembled WGS sequence"/>
</dbReference>
<comment type="caution">
    <text evidence="15">The sequence shown here is derived from an EMBL/GenBank/DDBJ whole genome shotgun (WGS) entry which is preliminary data.</text>
</comment>
<dbReference type="SUPFAM" id="SSF63418">
    <property type="entry name" value="MurE/MurF N-terminal domain"/>
    <property type="match status" value="1"/>
</dbReference>
<dbReference type="Pfam" id="PF02875">
    <property type="entry name" value="Mur_ligase_C"/>
    <property type="match status" value="1"/>
</dbReference>
<dbReference type="NCBIfam" id="TIGR01143">
    <property type="entry name" value="murF"/>
    <property type="match status" value="1"/>
</dbReference>
<comment type="function">
    <text evidence="10 11">Involved in cell wall formation. Catalyzes the final step in the synthesis of UDP-N-acetylmuramoyl-pentapeptide, the precursor of murein.</text>
</comment>
<dbReference type="Pfam" id="PF01225">
    <property type="entry name" value="Mur_ligase"/>
    <property type="match status" value="1"/>
</dbReference>
<dbReference type="Gene3D" id="3.90.190.20">
    <property type="entry name" value="Mur ligase, C-terminal domain"/>
    <property type="match status" value="1"/>
</dbReference>
<dbReference type="GO" id="GO:0008360">
    <property type="term" value="P:regulation of cell shape"/>
    <property type="evidence" value="ECO:0007669"/>
    <property type="project" value="UniProtKB-KW"/>
</dbReference>
<evidence type="ECO:0000256" key="2">
    <source>
        <dbReference type="ARBA" id="ARBA00022598"/>
    </source>
</evidence>
<dbReference type="SUPFAM" id="SSF53623">
    <property type="entry name" value="MurD-like peptide ligases, catalytic domain"/>
    <property type="match status" value="1"/>
</dbReference>
<evidence type="ECO:0000313" key="15">
    <source>
        <dbReference type="EMBL" id="MXR36464.1"/>
    </source>
</evidence>
<dbReference type="GO" id="GO:0051301">
    <property type="term" value="P:cell division"/>
    <property type="evidence" value="ECO:0007669"/>
    <property type="project" value="UniProtKB-KW"/>
</dbReference>
<feature type="binding site" evidence="10">
    <location>
        <begin position="105"/>
        <end position="111"/>
    </location>
    <ligand>
        <name>ATP</name>
        <dbReference type="ChEBI" id="CHEBI:30616"/>
    </ligand>
</feature>
<keyword evidence="5 10" id="KW-0067">ATP-binding</keyword>
<keyword evidence="4 10" id="KW-0547">Nucleotide-binding</keyword>
<comment type="pathway">
    <text evidence="10 11">Cell wall biogenesis; peptidoglycan biosynthesis.</text>
</comment>
<reference evidence="15 16" key="1">
    <citation type="submission" date="2019-12" db="EMBL/GenBank/DDBJ databases">
        <title>Neisseriaceae gen. nov. sp. Genome sequencing and assembly.</title>
        <authorList>
            <person name="Liu Z."/>
            <person name="Li A."/>
        </authorList>
    </citation>
    <scope>NUCLEOTIDE SEQUENCE [LARGE SCALE GENOMIC DNA]</scope>
    <source>
        <strain evidence="15 16">B2N2-7</strain>
    </source>
</reference>
<keyword evidence="6 10" id="KW-0133">Cell shape</keyword>
<dbReference type="GO" id="GO:0071555">
    <property type="term" value="P:cell wall organization"/>
    <property type="evidence" value="ECO:0007669"/>
    <property type="project" value="UniProtKB-KW"/>
</dbReference>
<evidence type="ECO:0000256" key="11">
    <source>
        <dbReference type="RuleBase" id="RU004136"/>
    </source>
</evidence>
<keyword evidence="8 10" id="KW-0131">Cell cycle</keyword>
<dbReference type="GO" id="GO:0005737">
    <property type="term" value="C:cytoplasm"/>
    <property type="evidence" value="ECO:0007669"/>
    <property type="project" value="UniProtKB-SubCell"/>
</dbReference>
<evidence type="ECO:0000256" key="4">
    <source>
        <dbReference type="ARBA" id="ARBA00022741"/>
    </source>
</evidence>
<evidence type="ECO:0000256" key="5">
    <source>
        <dbReference type="ARBA" id="ARBA00022840"/>
    </source>
</evidence>
<dbReference type="InterPro" id="IPR036615">
    <property type="entry name" value="Mur_ligase_C_dom_sf"/>
</dbReference>
<accession>A0A845BMG3</accession>
<dbReference type="HAMAP" id="MF_02019">
    <property type="entry name" value="MurF"/>
    <property type="match status" value="1"/>
</dbReference>
<evidence type="ECO:0000256" key="9">
    <source>
        <dbReference type="ARBA" id="ARBA00023316"/>
    </source>
</evidence>
<feature type="domain" description="Mur ligase C-terminal" evidence="13">
    <location>
        <begin position="314"/>
        <end position="433"/>
    </location>
</feature>
<dbReference type="Pfam" id="PF08245">
    <property type="entry name" value="Mur_ligase_M"/>
    <property type="match status" value="1"/>
</dbReference>
<evidence type="ECO:0000256" key="10">
    <source>
        <dbReference type="HAMAP-Rule" id="MF_02019"/>
    </source>
</evidence>
<dbReference type="PANTHER" id="PTHR43024:SF1">
    <property type="entry name" value="UDP-N-ACETYLMURAMOYL-TRIPEPTIDE--D-ALANYL-D-ALANINE LIGASE"/>
    <property type="match status" value="1"/>
</dbReference>
<comment type="catalytic activity">
    <reaction evidence="10 11">
        <text>D-alanyl-D-alanine + UDP-N-acetyl-alpha-D-muramoyl-L-alanyl-gamma-D-glutamyl-meso-2,6-diaminopimelate + ATP = UDP-N-acetyl-alpha-D-muramoyl-L-alanyl-gamma-D-glutamyl-meso-2,6-diaminopimeloyl-D-alanyl-D-alanine + ADP + phosphate + H(+)</text>
        <dbReference type="Rhea" id="RHEA:28374"/>
        <dbReference type="ChEBI" id="CHEBI:15378"/>
        <dbReference type="ChEBI" id="CHEBI:30616"/>
        <dbReference type="ChEBI" id="CHEBI:43474"/>
        <dbReference type="ChEBI" id="CHEBI:57822"/>
        <dbReference type="ChEBI" id="CHEBI:61386"/>
        <dbReference type="ChEBI" id="CHEBI:83905"/>
        <dbReference type="ChEBI" id="CHEBI:456216"/>
        <dbReference type="EC" id="6.3.2.10"/>
    </reaction>
</comment>
<evidence type="ECO:0000256" key="6">
    <source>
        <dbReference type="ARBA" id="ARBA00022960"/>
    </source>
</evidence>
<dbReference type="Gene3D" id="3.40.1390.10">
    <property type="entry name" value="MurE/MurF, N-terminal domain"/>
    <property type="match status" value="1"/>
</dbReference>
<evidence type="ECO:0000256" key="1">
    <source>
        <dbReference type="ARBA" id="ARBA00022490"/>
    </source>
</evidence>
<dbReference type="GO" id="GO:0047480">
    <property type="term" value="F:UDP-N-acetylmuramoyl-tripeptide-D-alanyl-D-alanine ligase activity"/>
    <property type="evidence" value="ECO:0007669"/>
    <property type="project" value="UniProtKB-UniRule"/>
</dbReference>
<dbReference type="EC" id="6.3.2.10" evidence="10 11"/>